<dbReference type="Proteomes" id="UP000031512">
    <property type="component" value="Unassembled WGS sequence"/>
</dbReference>
<evidence type="ECO:0000313" key="2">
    <source>
        <dbReference type="Proteomes" id="UP000031512"/>
    </source>
</evidence>
<accession>L1LAN6</accession>
<comment type="caution">
    <text evidence="1">The sequence shown here is derived from an EMBL/GenBank/DDBJ whole genome shotgun (WGS) entry which is preliminary data.</text>
</comment>
<dbReference type="VEuPathDB" id="PiroplasmaDB:BEWA_048070"/>
<protein>
    <submittedName>
        <fullName evidence="1">Uncharacterized protein</fullName>
    </submittedName>
</protein>
<organism evidence="1 2">
    <name type="scientific">Theileria equi strain WA</name>
    <dbReference type="NCBI Taxonomy" id="1537102"/>
    <lineage>
        <taxon>Eukaryota</taxon>
        <taxon>Sar</taxon>
        <taxon>Alveolata</taxon>
        <taxon>Apicomplexa</taxon>
        <taxon>Aconoidasida</taxon>
        <taxon>Piroplasmida</taxon>
        <taxon>Theileriidae</taxon>
        <taxon>Theileria</taxon>
    </lineage>
</organism>
<dbReference type="EMBL" id="ACOU01000007">
    <property type="protein sequence ID" value="EKX72340.1"/>
    <property type="molecule type" value="Genomic_DNA"/>
</dbReference>
<dbReference type="AlphaFoldDB" id="L1LAN6"/>
<gene>
    <name evidence="1" type="ORF">BEWA_048070</name>
</gene>
<keyword evidence="2" id="KW-1185">Reference proteome</keyword>
<sequence length="648" mass="73369">MVNVDLDIGPAKRNISQSESIKGTFESNGPSGYTKYVYKKSNSGTFTLSRLSYGGKKFTLIVTTSIHDVSKVVVYFKQVEGTLLAIHVSTNVKQYYYTNYNTSTSINEYSWFDEFITVCGKVLDESTEIKEILENIDKNTRLYYYRLSSGIKGNLWRSNDIVFNLTKNPKNNYSSELTDVAISPKQVETAIAGYNKVKHEIASEPFFVRKIELSSGDIQLGNEVPNVPIREFNAYYSTSDSGYSNPLLVLLDVKQQEDVDQYKYIPNKYLLSKTEDTKNWDIRRIDGSLGDKELRKVLENIVVNQRLIVEKLEENVQKKLTDISKDLIIYITRDFSVDNKNVGSYDSEGKTVYYKKYTGNGYTRIKHCYTFFSFTVREINFDDNHSISGNLPSSNNTVYSLSSYSTAISNGNSGNPLLLYLYYGEKDHWLKRQCADITWKEHNDNSTPTSDVDSEKINKLLEELKIPNVQINISQNGQYQPTGNTLQFSVNGSEYPPGSGFWKFEHAMSTLKQPFTVKSVMHGTILLNGIELTDLLEKVTAYYYGGNPSDEKKLLFVELLRKDGQNKHVYYSRPLVTGYSWTMEERSTKLDEVKLKQMLDALKTAHFPESPTTTIVGSSIGSGLGGAGLGALTMWKGPAILARLITRL</sequence>
<reference evidence="1 2" key="1">
    <citation type="journal article" date="2012" name="BMC Genomics">
        <title>Comparative genomic analysis and phylogenetic position of Theileria equi.</title>
        <authorList>
            <person name="Kappmeyer L.S."/>
            <person name="Thiagarajan M."/>
            <person name="Herndon D.R."/>
            <person name="Ramsay J.D."/>
            <person name="Caler E."/>
            <person name="Djikeng A."/>
            <person name="Gillespie J.J."/>
            <person name="Lau A.O."/>
            <person name="Roalson E.H."/>
            <person name="Silva J.C."/>
            <person name="Silva M.G."/>
            <person name="Suarez C.E."/>
            <person name="Ueti M.W."/>
            <person name="Nene V.M."/>
            <person name="Mealey R.H."/>
            <person name="Knowles D.P."/>
            <person name="Brayton K.A."/>
        </authorList>
    </citation>
    <scope>NUCLEOTIDE SEQUENCE [LARGE SCALE GENOMIC DNA]</scope>
    <source>
        <strain evidence="1 2">WA</strain>
    </source>
</reference>
<dbReference type="RefSeq" id="XP_004831792.1">
    <property type="nucleotide sequence ID" value="XM_004831735.1"/>
</dbReference>
<name>L1LAN6_THEEQ</name>
<evidence type="ECO:0000313" key="1">
    <source>
        <dbReference type="EMBL" id="EKX72340.1"/>
    </source>
</evidence>
<dbReference type="KEGG" id="beq:BEWA_048070"/>
<dbReference type="GeneID" id="15803983"/>
<proteinExistence type="predicted"/>